<sequence length="137" mass="15629">MTLLKKITILKLAVIVIICIIMANENHRMINRFPYLFNLAGVLISSAYIFACFKMVDDKYISVEYCVLANMVAVFILFPLVYSLFSDLLPAESSLFFSICIADTAFFKFTIYKFAYDKASGSPLVKWIMANMTDKKN</sequence>
<feature type="transmembrane region" description="Helical" evidence="1">
    <location>
        <begin position="96"/>
        <end position="116"/>
    </location>
</feature>
<name>A0A514C8Q8_MORMO</name>
<accession>A0A514C8Q8</accession>
<feature type="transmembrane region" description="Helical" evidence="1">
    <location>
        <begin position="65"/>
        <end position="84"/>
    </location>
</feature>
<dbReference type="AlphaFoldDB" id="A0A514C8Q8"/>
<reference evidence="2" key="1">
    <citation type="submission" date="2019-04" db="EMBL/GenBank/DDBJ databases">
        <authorList>
            <person name="Hu G."/>
            <person name="Luo X."/>
        </authorList>
    </citation>
    <scope>NUCLEOTIDE SEQUENCE</scope>
    <source>
        <strain evidence="2">MM1L5</strain>
        <plasmid evidence="2">pMM1L5</plasmid>
    </source>
</reference>
<evidence type="ECO:0000256" key="1">
    <source>
        <dbReference type="SAM" id="Phobius"/>
    </source>
</evidence>
<proteinExistence type="predicted"/>
<keyword evidence="1" id="KW-0812">Transmembrane</keyword>
<keyword evidence="2" id="KW-0614">Plasmid</keyword>
<protein>
    <submittedName>
        <fullName evidence="2">Uncharacterized protein</fullName>
    </submittedName>
</protein>
<keyword evidence="1" id="KW-1133">Transmembrane helix</keyword>
<feature type="transmembrane region" description="Helical" evidence="1">
    <location>
        <begin position="35"/>
        <end position="53"/>
    </location>
</feature>
<feature type="transmembrane region" description="Helical" evidence="1">
    <location>
        <begin position="7"/>
        <end position="23"/>
    </location>
</feature>
<evidence type="ECO:0000313" key="2">
    <source>
        <dbReference type="EMBL" id="QDH76091.1"/>
    </source>
</evidence>
<organism evidence="2">
    <name type="scientific">Morganella morganii</name>
    <name type="common">Proteus morganii</name>
    <dbReference type="NCBI Taxonomy" id="582"/>
    <lineage>
        <taxon>Bacteria</taxon>
        <taxon>Pseudomonadati</taxon>
        <taxon>Pseudomonadota</taxon>
        <taxon>Gammaproteobacteria</taxon>
        <taxon>Enterobacterales</taxon>
        <taxon>Morganellaceae</taxon>
        <taxon>Morganella</taxon>
    </lineage>
</organism>
<dbReference type="EMBL" id="MK851048">
    <property type="protein sequence ID" value="QDH76091.1"/>
    <property type="molecule type" value="Genomic_DNA"/>
</dbReference>
<geneLocation type="plasmid" evidence="2">
    <name>pMM1L5</name>
</geneLocation>
<keyword evidence="1" id="KW-0472">Membrane</keyword>